<accession>A0ABP3PQU4</accession>
<keyword evidence="3" id="KW-1185">Reference proteome</keyword>
<feature type="region of interest" description="Disordered" evidence="1">
    <location>
        <begin position="25"/>
        <end position="73"/>
    </location>
</feature>
<dbReference type="Proteomes" id="UP001501588">
    <property type="component" value="Unassembled WGS sequence"/>
</dbReference>
<dbReference type="EMBL" id="BAAAFZ010000008">
    <property type="protein sequence ID" value="GAA0571507.1"/>
    <property type="molecule type" value="Genomic_DNA"/>
</dbReference>
<feature type="compositionally biased region" description="Basic and acidic residues" evidence="1">
    <location>
        <begin position="25"/>
        <end position="34"/>
    </location>
</feature>
<reference evidence="3" key="1">
    <citation type="journal article" date="2019" name="Int. J. Syst. Evol. Microbiol.">
        <title>The Global Catalogue of Microorganisms (GCM) 10K type strain sequencing project: providing services to taxonomists for standard genome sequencing and annotation.</title>
        <authorList>
            <consortium name="The Broad Institute Genomics Platform"/>
            <consortium name="The Broad Institute Genome Sequencing Center for Infectious Disease"/>
            <person name="Wu L."/>
            <person name="Ma J."/>
        </authorList>
    </citation>
    <scope>NUCLEOTIDE SEQUENCE [LARGE SCALE GENOMIC DNA]</scope>
    <source>
        <strain evidence="3">JCM 9933</strain>
    </source>
</reference>
<sequence>MLSAQPPVFFFAMELLTVGAFSADAPEKAAERGRPGSGMKPGGPRLVKEAVRSGRRAQGMKLPPPTSRMAPLR</sequence>
<gene>
    <name evidence="2" type="ORF">GCM10009416_07660</name>
</gene>
<evidence type="ECO:0008006" key="4">
    <source>
        <dbReference type="Google" id="ProtNLM"/>
    </source>
</evidence>
<proteinExistence type="predicted"/>
<evidence type="ECO:0000313" key="2">
    <source>
        <dbReference type="EMBL" id="GAA0571507.1"/>
    </source>
</evidence>
<evidence type="ECO:0000313" key="3">
    <source>
        <dbReference type="Proteomes" id="UP001501588"/>
    </source>
</evidence>
<name>A0ABP3PQU4_9PROT</name>
<protein>
    <recommendedName>
        <fullName evidence="4">Secreted protein</fullName>
    </recommendedName>
</protein>
<organism evidence="2 3">
    <name type="scientific">Craurococcus roseus</name>
    <dbReference type="NCBI Taxonomy" id="77585"/>
    <lineage>
        <taxon>Bacteria</taxon>
        <taxon>Pseudomonadati</taxon>
        <taxon>Pseudomonadota</taxon>
        <taxon>Alphaproteobacteria</taxon>
        <taxon>Acetobacterales</taxon>
        <taxon>Acetobacteraceae</taxon>
        <taxon>Craurococcus</taxon>
    </lineage>
</organism>
<evidence type="ECO:0000256" key="1">
    <source>
        <dbReference type="SAM" id="MobiDB-lite"/>
    </source>
</evidence>
<comment type="caution">
    <text evidence="2">The sequence shown here is derived from an EMBL/GenBank/DDBJ whole genome shotgun (WGS) entry which is preliminary data.</text>
</comment>